<evidence type="ECO:0000256" key="1">
    <source>
        <dbReference type="SAM" id="Phobius"/>
    </source>
</evidence>
<evidence type="ECO:0000313" key="2">
    <source>
        <dbReference type="EMBL" id="VAW64635.1"/>
    </source>
</evidence>
<keyword evidence="1" id="KW-0472">Membrane</keyword>
<keyword evidence="1" id="KW-1133">Transmembrane helix</keyword>
<keyword evidence="1" id="KW-0812">Transmembrane</keyword>
<proteinExistence type="predicted"/>
<dbReference type="AlphaFoldDB" id="A0A3B0X8M1"/>
<feature type="transmembrane region" description="Helical" evidence="1">
    <location>
        <begin position="48"/>
        <end position="67"/>
    </location>
</feature>
<name>A0A3B0X8M1_9ZZZZ</name>
<dbReference type="EMBL" id="UOFI01000056">
    <property type="protein sequence ID" value="VAW64635.1"/>
    <property type="molecule type" value="Genomic_DNA"/>
</dbReference>
<organism evidence="2">
    <name type="scientific">hydrothermal vent metagenome</name>
    <dbReference type="NCBI Taxonomy" id="652676"/>
    <lineage>
        <taxon>unclassified sequences</taxon>
        <taxon>metagenomes</taxon>
        <taxon>ecological metagenomes</taxon>
    </lineage>
</organism>
<protein>
    <recommendedName>
        <fullName evidence="3">DUF3379 domain-containing protein</fullName>
    </recommendedName>
</protein>
<accession>A0A3B0X8M1</accession>
<gene>
    <name evidence="2" type="ORF">MNBD_GAMMA09-980</name>
</gene>
<reference evidence="2" key="1">
    <citation type="submission" date="2018-06" db="EMBL/GenBank/DDBJ databases">
        <authorList>
            <person name="Zhirakovskaya E."/>
        </authorList>
    </citation>
    <scope>NUCLEOTIDE SEQUENCE</scope>
</reference>
<evidence type="ECO:0008006" key="3">
    <source>
        <dbReference type="Google" id="ProtNLM"/>
    </source>
</evidence>
<sequence>MMSKKQPLKKALKAYYVDKTLSVKQFDALHRALNSQKNTPPPVKKIKWLGLLVASLALFVMLIGYYIQPPGVITAAYVDIEKDATHYNDLAESMRQWMDKNQIAAVPQQYPLEMSKFCRLDQMSTTHLRIAGARQGVVHLFFHSGPPPFQWRNRAGVMDNMNWKLLKVRDQLTLIVLYSHDMREKAVRHILQKMLPQLEIS</sequence>